<evidence type="ECO:0000259" key="1">
    <source>
        <dbReference type="Pfam" id="PF13175"/>
    </source>
</evidence>
<accession>Q87YY9</accession>
<dbReference type="RefSeq" id="WP_011104650.1">
    <property type="nucleotide sequence ID" value="NC_004578.1"/>
</dbReference>
<name>Q87YY9_PSESM</name>
<dbReference type="Proteomes" id="UP000002515">
    <property type="component" value="Chromosome"/>
</dbReference>
<dbReference type="KEGG" id="pst:PSPTO_3650"/>
<dbReference type="SUPFAM" id="SSF52540">
    <property type="entry name" value="P-loop containing nucleoside triphosphate hydrolases"/>
    <property type="match status" value="1"/>
</dbReference>
<dbReference type="STRING" id="223283.PSPTO_3650"/>
<dbReference type="Gene3D" id="3.40.50.300">
    <property type="entry name" value="P-loop containing nucleotide triphosphate hydrolases"/>
    <property type="match status" value="1"/>
</dbReference>
<feature type="domain" description="Endonuclease GajA/Old nuclease/RecF-like AAA" evidence="1">
    <location>
        <begin position="27"/>
        <end position="108"/>
    </location>
</feature>
<dbReference type="InterPro" id="IPR051396">
    <property type="entry name" value="Bact_Antivir_Def_Nuclease"/>
</dbReference>
<dbReference type="InterPro" id="IPR027417">
    <property type="entry name" value="P-loop_NTPase"/>
</dbReference>
<dbReference type="GeneID" id="1185315"/>
<organism evidence="2 3">
    <name type="scientific">Pseudomonas syringae pv. tomato (strain ATCC BAA-871 / DC3000)</name>
    <dbReference type="NCBI Taxonomy" id="223283"/>
    <lineage>
        <taxon>Bacteria</taxon>
        <taxon>Pseudomonadati</taxon>
        <taxon>Pseudomonadota</taxon>
        <taxon>Gammaproteobacteria</taxon>
        <taxon>Pseudomonadales</taxon>
        <taxon>Pseudomonadaceae</taxon>
        <taxon>Pseudomonas</taxon>
    </lineage>
</organism>
<feature type="domain" description="Endonuclease GajA/Old nuclease/RecF-like AAA" evidence="1">
    <location>
        <begin position="184"/>
        <end position="327"/>
    </location>
</feature>
<dbReference type="PATRIC" id="fig|223283.9.peg.3739"/>
<reference evidence="2 3" key="1">
    <citation type="journal article" date="2003" name="Proc. Natl. Acad. Sci. U.S.A.">
        <title>The complete genome sequence of the Arabidopsis and tomato pathogen Pseudomonas syringae pv. tomato DC3000.</title>
        <authorList>
            <person name="Buell C.R."/>
            <person name="Joardar V."/>
            <person name="Lindeberg M."/>
            <person name="Selengut J."/>
            <person name="Paulsen I.T."/>
            <person name="Gwinn M.L."/>
            <person name="Dodson R.J."/>
            <person name="Deboy R.T."/>
            <person name="Durkin A.S."/>
            <person name="Kolonay J.F."/>
            <person name="Madupu R."/>
            <person name="Daugherty S."/>
            <person name="Brinkac L."/>
            <person name="Beanan M.J."/>
            <person name="Haft D.H."/>
            <person name="Nelson W.C."/>
            <person name="Davidsen T."/>
            <person name="Zafar N."/>
            <person name="Zhou L."/>
            <person name="Liu J."/>
            <person name="Yuan Q."/>
            <person name="Khouri H."/>
            <person name="Fedorova N."/>
            <person name="Tran B."/>
            <person name="Russell D."/>
            <person name="Berry K."/>
            <person name="Utterback T."/>
            <person name="Van Aken S.E."/>
            <person name="Feldblyum T.V."/>
            <person name="D'Ascenzo M."/>
            <person name="Deng W.L."/>
            <person name="Ramos A.R."/>
            <person name="Alfano J.R."/>
            <person name="Cartinhour S."/>
            <person name="Chatterjee A.K."/>
            <person name="Delaney T.P."/>
            <person name="Lazarowitz S.G."/>
            <person name="Martin G.B."/>
            <person name="Schneider D.J."/>
            <person name="Tang X."/>
            <person name="Bender C.L."/>
            <person name="White O."/>
            <person name="Fraser C.M."/>
            <person name="Collmer A."/>
        </authorList>
    </citation>
    <scope>NUCLEOTIDE SEQUENCE [LARGE SCALE GENOMIC DNA]</scope>
    <source>
        <strain evidence="3">ATCC BAA-871 / DC3000</strain>
    </source>
</reference>
<dbReference type="PANTHER" id="PTHR43581:SF4">
    <property type="entry name" value="ATP_GTP PHOSPHATASE"/>
    <property type="match status" value="1"/>
</dbReference>
<dbReference type="InterPro" id="IPR041685">
    <property type="entry name" value="AAA_GajA/Old/RecF-like"/>
</dbReference>
<dbReference type="EMBL" id="AE016853">
    <property type="protein sequence ID" value="AAO57120.1"/>
    <property type="molecule type" value="Genomic_DNA"/>
</dbReference>
<sequence>MLLPCNDNITKNTKNLNAKNYLQGRTMYITRIKIKNFRSLVDVEIFPKNYTVFAGANDSGKSNVLRALNLFFNGQTDIGKNLVFSQDYAQQAVIRANKAKEILVELEFSPPSNYTDNQPVVWRKFWREGSILPYHEQINMINGEAFSPRSRTEYWIRQIAYEYVPAIRGNEFFATLKRRLHNTLAETIAPKLATASGRFLSSIRKEVVSIEQEARRLFDLQTEFSLPSDLGSLFEILDLKTADKHAATPLQNRGDGIQGRHIPVILRFLAEQRKINFARGKPSPETIFGYEEPENNLELSKQIEEADEFYRSSNSIQVLLTTHSPAFYSVTKSQALASAWYAVRAAGSTSFQNSATTQSLDAGLGLMPFIEPYLHRAANDRAEMLEELNKLHSQSLHVDKAVICVVSDPPTTPTIRCGFRLSWHFR</sequence>
<proteinExistence type="predicted"/>
<dbReference type="eggNOG" id="COG4637">
    <property type="taxonomic scope" value="Bacteria"/>
</dbReference>
<keyword evidence="3" id="KW-1185">Reference proteome</keyword>
<dbReference type="AlphaFoldDB" id="Q87YY9"/>
<dbReference type="Pfam" id="PF13175">
    <property type="entry name" value="AAA_15"/>
    <property type="match status" value="2"/>
</dbReference>
<protein>
    <recommendedName>
        <fullName evidence="1">Endonuclease GajA/Old nuclease/RecF-like AAA domain-containing protein</fullName>
    </recommendedName>
</protein>
<evidence type="ECO:0000313" key="3">
    <source>
        <dbReference type="Proteomes" id="UP000002515"/>
    </source>
</evidence>
<evidence type="ECO:0000313" key="2">
    <source>
        <dbReference type="EMBL" id="AAO57120.1"/>
    </source>
</evidence>
<gene>
    <name evidence="2" type="ordered locus">PSPTO_3650</name>
</gene>
<dbReference type="PANTHER" id="PTHR43581">
    <property type="entry name" value="ATP/GTP PHOSPHATASE"/>
    <property type="match status" value="1"/>
</dbReference>
<dbReference type="HOGENOM" id="CLU_643836_0_0_6"/>
<dbReference type="OrthoDB" id="3322489at2"/>